<dbReference type="NCBIfam" id="NF041757">
    <property type="entry name" value="EfeO"/>
    <property type="match status" value="1"/>
</dbReference>
<dbReference type="Gene3D" id="2.60.40.420">
    <property type="entry name" value="Cupredoxins - blue copper proteins"/>
    <property type="match status" value="1"/>
</dbReference>
<evidence type="ECO:0000256" key="2">
    <source>
        <dbReference type="ARBA" id="ARBA00005989"/>
    </source>
</evidence>
<sequence>MRPVRTSVVTAAAAVAALTAVTGCADKSDAKSDGSADAIQVTATDSSCKLSKTDFPAGHVKFEIENKGSKVTEVYLLFPDDRIVAERENIGPGLKQQLTAEVKAGSYEVACKPGMKGDGIRQKVNVTGGTTAKRNPQLDTAVAEYRKYAQEQADETLPKVKVFTDAVRAGDLDAAKKAFAPSRLGWERTEPVAESFGDIDPKTDTREDGLEKGQKWTGWHRLEKSLWVDGKIGQDEKDLATELDKDLADWQKRVGTAEITPTSMANGAKELLDEVATGKITGEEDRYSHTDLSDFKGNVEGAQKAYELLKPVASKNDAALTAELDKQFAALNTLLDKYRTDKNSYDFTAYDKVGAGDRKQLSDTVNALAEPLSKLAAAVTK</sequence>
<dbReference type="Pfam" id="PF13473">
    <property type="entry name" value="Cupredoxin_1"/>
    <property type="match status" value="1"/>
</dbReference>
<evidence type="ECO:0000256" key="3">
    <source>
        <dbReference type="ARBA" id="ARBA00022729"/>
    </source>
</evidence>
<dbReference type="GO" id="GO:0042597">
    <property type="term" value="C:periplasmic space"/>
    <property type="evidence" value="ECO:0007669"/>
    <property type="project" value="UniProtKB-SubCell"/>
</dbReference>
<reference evidence="6" key="1">
    <citation type="submission" date="2022-10" db="EMBL/GenBank/DDBJ databases">
        <title>The complete genomes of actinobacterial strains from the NBC collection.</title>
        <authorList>
            <person name="Joergensen T.S."/>
            <person name="Alvarez Arevalo M."/>
            <person name="Sterndorff E.B."/>
            <person name="Faurdal D."/>
            <person name="Vuksanovic O."/>
            <person name="Mourched A.-S."/>
            <person name="Charusanti P."/>
            <person name="Shaw S."/>
            <person name="Blin K."/>
            <person name="Weber T."/>
        </authorList>
    </citation>
    <scope>NUCLEOTIDE SEQUENCE</scope>
    <source>
        <strain evidence="6">NBC_00003</strain>
    </source>
</reference>
<dbReference type="InterPro" id="IPR018976">
    <property type="entry name" value="Imelysin-like"/>
</dbReference>
<evidence type="ECO:0000256" key="1">
    <source>
        <dbReference type="ARBA" id="ARBA00004418"/>
    </source>
</evidence>
<dbReference type="PROSITE" id="PS51257">
    <property type="entry name" value="PROKAR_LIPOPROTEIN"/>
    <property type="match status" value="1"/>
</dbReference>
<evidence type="ECO:0000259" key="5">
    <source>
        <dbReference type="Pfam" id="PF13473"/>
    </source>
</evidence>
<dbReference type="AlphaFoldDB" id="A0AAU2VAN8"/>
<dbReference type="PANTHER" id="PTHR39192:SF1">
    <property type="entry name" value="IRON UPTAKE SYSTEM COMPONENT EFEO"/>
    <property type="match status" value="1"/>
</dbReference>
<evidence type="ECO:0000313" key="6">
    <source>
        <dbReference type="EMBL" id="WTW64350.1"/>
    </source>
</evidence>
<dbReference type="InterPro" id="IPR028096">
    <property type="entry name" value="EfeO_Cupredoxin"/>
</dbReference>
<feature type="domain" description="Imelysin-like" evidence="4">
    <location>
        <begin position="141"/>
        <end position="375"/>
    </location>
</feature>
<protein>
    <submittedName>
        <fullName evidence="6">EfeM/EfeO family lipoprotein</fullName>
    </submittedName>
</protein>
<dbReference type="Gene3D" id="1.20.1420.20">
    <property type="entry name" value="M75 peptidase, HXXE motif"/>
    <property type="match status" value="1"/>
</dbReference>
<dbReference type="PANTHER" id="PTHR39192">
    <property type="entry name" value="IRON UPTAKE SYSTEM COMPONENT EFEO"/>
    <property type="match status" value="1"/>
</dbReference>
<evidence type="ECO:0000259" key="4">
    <source>
        <dbReference type="Pfam" id="PF09375"/>
    </source>
</evidence>
<keyword evidence="6" id="KW-0449">Lipoprotein</keyword>
<dbReference type="InterPro" id="IPR034981">
    <property type="entry name" value="Imelysin-like_EfeO/Algp7"/>
</dbReference>
<keyword evidence="3" id="KW-0732">Signal</keyword>
<comment type="subcellular location">
    <subcellularLocation>
        <location evidence="1">Periplasm</location>
    </subcellularLocation>
</comment>
<dbReference type="InterPro" id="IPR038352">
    <property type="entry name" value="Imelysin_sf"/>
</dbReference>
<dbReference type="InterPro" id="IPR050894">
    <property type="entry name" value="EfeM/EfeO_iron_uptake"/>
</dbReference>
<organism evidence="6">
    <name type="scientific">Streptomyces sp. NBC_00003</name>
    <dbReference type="NCBI Taxonomy" id="2903608"/>
    <lineage>
        <taxon>Bacteria</taxon>
        <taxon>Bacillati</taxon>
        <taxon>Actinomycetota</taxon>
        <taxon>Actinomycetes</taxon>
        <taxon>Kitasatosporales</taxon>
        <taxon>Streptomycetaceae</taxon>
        <taxon>Streptomyces</taxon>
    </lineage>
</organism>
<proteinExistence type="inferred from homology"/>
<accession>A0AAU2VAN8</accession>
<dbReference type="CDD" id="cd14656">
    <property type="entry name" value="Imelysin-like_EfeO"/>
    <property type="match status" value="1"/>
</dbReference>
<dbReference type="EMBL" id="CP108318">
    <property type="protein sequence ID" value="WTW64350.1"/>
    <property type="molecule type" value="Genomic_DNA"/>
</dbReference>
<name>A0AAU2VAN8_9ACTN</name>
<dbReference type="Pfam" id="PF09375">
    <property type="entry name" value="Peptidase_M75"/>
    <property type="match status" value="1"/>
</dbReference>
<dbReference type="InterPro" id="IPR008972">
    <property type="entry name" value="Cupredoxin"/>
</dbReference>
<dbReference type="InterPro" id="IPR053377">
    <property type="entry name" value="Iron_uptake_EfeM/EfeO"/>
</dbReference>
<comment type="similarity">
    <text evidence="2">Belongs to the EfeM/EfeO family.</text>
</comment>
<feature type="domain" description="EfeO-type cupredoxin-like" evidence="5">
    <location>
        <begin position="16"/>
        <end position="116"/>
    </location>
</feature>
<gene>
    <name evidence="6" type="ORF">OG549_28980</name>
</gene>
<dbReference type="NCBIfam" id="NF007697">
    <property type="entry name" value="PRK10378.1"/>
    <property type="match status" value="1"/>
</dbReference>